<accession>A0A1B8Q4W6</accession>
<dbReference type="Pfam" id="PF04233">
    <property type="entry name" value="Phage_Mu_F"/>
    <property type="match status" value="1"/>
</dbReference>
<dbReference type="InterPro" id="IPR006528">
    <property type="entry name" value="Phage_head_morphogenesis_dom"/>
</dbReference>
<sequence>MTKISGQRLPFQEQIDFLRQKVRIPTERYDELTSQQHDKAFTVAGAMKADLLADLHNAVQKAVADGQAFHEFQAQFDDILAKKGWLNDKDKDYKAWRAKVIYATNLRTSHMAGRYKQMRDPDVLKSRPYWRYRHNTVENPRHQHKAWDGLVLPADSPFWQINYPPNGWGCCCTVEAINERQLRAMGKTKPDELPSNYVDNLGHSFDGVAGASWFPDLNKYPYEVAKSFVADNMKDGVFLRWLGRIETQLDEYKKDTPDYDKLPKQERIDGFRKLDNGERFPVAVLSPEQKEMLGVSTQVIVFNENDALKQAISRDGNTGFEPTAYYYVQHLLANAVLVVREYDKNAGKYRQQTTWIEGLNEDGKRYLAIIHQTGDNKEVYLKSYRLDNTKVEKLKSKGMVLFERPEPE</sequence>
<evidence type="ECO:0000259" key="1">
    <source>
        <dbReference type="Pfam" id="PF04233"/>
    </source>
</evidence>
<dbReference type="RefSeq" id="WP_065255167.1">
    <property type="nucleotide sequence ID" value="NZ_JARDJM010000006.1"/>
</dbReference>
<feature type="domain" description="Phage head morphogenesis" evidence="1">
    <location>
        <begin position="54"/>
        <end position="174"/>
    </location>
</feature>
<dbReference type="EMBL" id="LZMS01000040">
    <property type="protein sequence ID" value="OBX64707.1"/>
    <property type="molecule type" value="Genomic_DNA"/>
</dbReference>
<reference evidence="2 3" key="1">
    <citation type="submission" date="2016-06" db="EMBL/GenBank/DDBJ databases">
        <title>Draft genome of Moraxella lacunata CCUG 57757A.</title>
        <authorList>
            <person name="Salva-Serra F."/>
            <person name="Engstrom-Jakobsson H."/>
            <person name="Thorell K."/>
            <person name="Gonzales-Siles L."/>
            <person name="Karlsson R."/>
            <person name="Boulund F."/>
            <person name="Engstrand L."/>
            <person name="Kristiansson E."/>
            <person name="Moore E."/>
        </authorList>
    </citation>
    <scope>NUCLEOTIDE SEQUENCE [LARGE SCALE GENOMIC DNA]</scope>
    <source>
        <strain evidence="2 3">CCUG 57757A</strain>
    </source>
</reference>
<evidence type="ECO:0000313" key="2">
    <source>
        <dbReference type="EMBL" id="OBX64707.1"/>
    </source>
</evidence>
<evidence type="ECO:0000313" key="3">
    <source>
        <dbReference type="Proteomes" id="UP000092607"/>
    </source>
</evidence>
<comment type="caution">
    <text evidence="2">The sequence shown here is derived from an EMBL/GenBank/DDBJ whole genome shotgun (WGS) entry which is preliminary data.</text>
</comment>
<dbReference type="OrthoDB" id="9813502at2"/>
<dbReference type="AlphaFoldDB" id="A0A1B8Q4W6"/>
<protein>
    <recommendedName>
        <fullName evidence="1">Phage head morphogenesis domain-containing protein</fullName>
    </recommendedName>
</protein>
<proteinExistence type="predicted"/>
<gene>
    <name evidence="2" type="ORF">A9309_04165</name>
</gene>
<dbReference type="Proteomes" id="UP000092607">
    <property type="component" value="Unassembled WGS sequence"/>
</dbReference>
<name>A0A1B8Q4W6_MORLA</name>
<organism evidence="2 3">
    <name type="scientific">Moraxella lacunata</name>
    <dbReference type="NCBI Taxonomy" id="477"/>
    <lineage>
        <taxon>Bacteria</taxon>
        <taxon>Pseudomonadati</taxon>
        <taxon>Pseudomonadota</taxon>
        <taxon>Gammaproteobacteria</taxon>
        <taxon>Moraxellales</taxon>
        <taxon>Moraxellaceae</taxon>
        <taxon>Moraxella</taxon>
    </lineage>
</organism>